<evidence type="ECO:0000313" key="2">
    <source>
        <dbReference type="EMBL" id="KAK3255011.1"/>
    </source>
</evidence>
<dbReference type="AlphaFoldDB" id="A0AAE0F8G7"/>
<organism evidence="2 3">
    <name type="scientific">Cymbomonas tetramitiformis</name>
    <dbReference type="NCBI Taxonomy" id="36881"/>
    <lineage>
        <taxon>Eukaryota</taxon>
        <taxon>Viridiplantae</taxon>
        <taxon>Chlorophyta</taxon>
        <taxon>Pyramimonadophyceae</taxon>
        <taxon>Pyramimonadales</taxon>
        <taxon>Pyramimonadaceae</taxon>
        <taxon>Cymbomonas</taxon>
    </lineage>
</organism>
<dbReference type="EMBL" id="LGRX02022923">
    <property type="protein sequence ID" value="KAK3255011.1"/>
    <property type="molecule type" value="Genomic_DNA"/>
</dbReference>
<feature type="compositionally biased region" description="Basic and acidic residues" evidence="1">
    <location>
        <begin position="170"/>
        <end position="184"/>
    </location>
</feature>
<gene>
    <name evidence="2" type="ORF">CYMTET_35793</name>
</gene>
<reference evidence="2 3" key="1">
    <citation type="journal article" date="2015" name="Genome Biol. Evol.">
        <title>Comparative Genomics of a Bacterivorous Green Alga Reveals Evolutionary Causalities and Consequences of Phago-Mixotrophic Mode of Nutrition.</title>
        <authorList>
            <person name="Burns J.A."/>
            <person name="Paasch A."/>
            <person name="Narechania A."/>
            <person name="Kim E."/>
        </authorList>
    </citation>
    <scope>NUCLEOTIDE SEQUENCE [LARGE SCALE GENOMIC DNA]</scope>
    <source>
        <strain evidence="2 3">PLY_AMNH</strain>
    </source>
</reference>
<accession>A0AAE0F8G7</accession>
<feature type="region of interest" description="Disordered" evidence="1">
    <location>
        <begin position="210"/>
        <end position="229"/>
    </location>
</feature>
<feature type="non-terminal residue" evidence="2">
    <location>
        <position position="339"/>
    </location>
</feature>
<feature type="compositionally biased region" description="Basic and acidic residues" evidence="1">
    <location>
        <begin position="50"/>
        <end position="92"/>
    </location>
</feature>
<keyword evidence="3" id="KW-1185">Reference proteome</keyword>
<name>A0AAE0F8G7_9CHLO</name>
<proteinExistence type="predicted"/>
<dbReference type="Proteomes" id="UP001190700">
    <property type="component" value="Unassembled WGS sequence"/>
</dbReference>
<feature type="compositionally biased region" description="Polar residues" evidence="1">
    <location>
        <begin position="102"/>
        <end position="117"/>
    </location>
</feature>
<sequence>MPEDGGKDPSQTVSANGQAHQETSSVQSPAAEEAETERAPAPVEGSLRGDSTEDLHVPLDDKALEEMSVEDRKAAKKAMNEEKKRMKKKEETAAELVDDGRNTNWAGEDTASTSAVEGSSVAVEKEQSAEARRSAAVSRLHSIKMKKTKLSDDPTSFAVRPGDDLSATKSVKEREKKEELRYENPEAEVAAGLEDSAGFHVSPVKMSTEAHKRRSKHGEEPKVNGRNATELGRTAAEDSNVNASYTQQLDYLADSTGRFRHAIEHKDEAANFLIVTQARSGASFLSGLLNTHPNISCSVQTFRSCETPPTKCCQVQGFGCLSMKWAKMFRDQEPVEGGV</sequence>
<protein>
    <submittedName>
        <fullName evidence="2">Uncharacterized protein</fullName>
    </submittedName>
</protein>
<feature type="compositionally biased region" description="Basic and acidic residues" evidence="1">
    <location>
        <begin position="123"/>
        <end position="133"/>
    </location>
</feature>
<evidence type="ECO:0000313" key="3">
    <source>
        <dbReference type="Proteomes" id="UP001190700"/>
    </source>
</evidence>
<feature type="region of interest" description="Disordered" evidence="1">
    <location>
        <begin position="1"/>
        <end position="184"/>
    </location>
</feature>
<evidence type="ECO:0000256" key="1">
    <source>
        <dbReference type="SAM" id="MobiDB-lite"/>
    </source>
</evidence>
<comment type="caution">
    <text evidence="2">The sequence shown here is derived from an EMBL/GenBank/DDBJ whole genome shotgun (WGS) entry which is preliminary data.</text>
</comment>
<feature type="compositionally biased region" description="Polar residues" evidence="1">
    <location>
        <begin position="9"/>
        <end position="28"/>
    </location>
</feature>